<reference evidence="6" key="1">
    <citation type="journal article" date="2019" name="Int. J. Syst. Evol. Microbiol.">
        <title>The Global Catalogue of Microorganisms (GCM) 10K type strain sequencing project: providing services to taxonomists for standard genome sequencing and annotation.</title>
        <authorList>
            <consortium name="The Broad Institute Genomics Platform"/>
            <consortium name="The Broad Institute Genome Sequencing Center for Infectious Disease"/>
            <person name="Wu L."/>
            <person name="Ma J."/>
        </authorList>
    </citation>
    <scope>NUCLEOTIDE SEQUENCE [LARGE SCALE GENOMIC DNA]</scope>
    <source>
        <strain evidence="6">PCU 347</strain>
    </source>
</reference>
<dbReference type="SUPFAM" id="SSF51905">
    <property type="entry name" value="FAD/NAD(P)-binding domain"/>
    <property type="match status" value="1"/>
</dbReference>
<dbReference type="RefSeq" id="WP_381736482.1">
    <property type="nucleotide sequence ID" value="NZ_JBHSDP010000002.1"/>
</dbReference>
<keyword evidence="3" id="KW-0274">FAD</keyword>
<dbReference type="Gene3D" id="3.30.70.2450">
    <property type="match status" value="1"/>
</dbReference>
<dbReference type="PANTHER" id="PTHR43004:SF19">
    <property type="entry name" value="BINDING MONOOXYGENASE, PUTATIVE (JCVI)-RELATED"/>
    <property type="match status" value="1"/>
</dbReference>
<evidence type="ECO:0000256" key="2">
    <source>
        <dbReference type="ARBA" id="ARBA00022630"/>
    </source>
</evidence>
<keyword evidence="5" id="KW-0560">Oxidoreductase</keyword>
<proteinExistence type="predicted"/>
<organism evidence="5 6">
    <name type="scientific">Streptomyces andamanensis</name>
    <dbReference type="NCBI Taxonomy" id="1565035"/>
    <lineage>
        <taxon>Bacteria</taxon>
        <taxon>Bacillati</taxon>
        <taxon>Actinomycetota</taxon>
        <taxon>Actinomycetes</taxon>
        <taxon>Kitasatosporales</taxon>
        <taxon>Streptomycetaceae</taxon>
        <taxon>Streptomyces</taxon>
    </lineage>
</organism>
<dbReference type="GO" id="GO:0004497">
    <property type="term" value="F:monooxygenase activity"/>
    <property type="evidence" value="ECO:0007669"/>
    <property type="project" value="UniProtKB-KW"/>
</dbReference>
<feature type="domain" description="FAD-binding" evidence="4">
    <location>
        <begin position="3"/>
        <end position="341"/>
    </location>
</feature>
<dbReference type="Pfam" id="PF21274">
    <property type="entry name" value="Rng_hyd_C"/>
    <property type="match status" value="1"/>
</dbReference>
<keyword evidence="6" id="KW-1185">Reference proteome</keyword>
<dbReference type="PRINTS" id="PR00420">
    <property type="entry name" value="RNGMNOXGNASE"/>
</dbReference>
<comment type="cofactor">
    <cofactor evidence="1">
        <name>FAD</name>
        <dbReference type="ChEBI" id="CHEBI:57692"/>
    </cofactor>
</comment>
<name>A0ABV8T5K4_9ACTN</name>
<evidence type="ECO:0000256" key="1">
    <source>
        <dbReference type="ARBA" id="ARBA00001974"/>
    </source>
</evidence>
<evidence type="ECO:0000313" key="5">
    <source>
        <dbReference type="EMBL" id="MFC4326416.1"/>
    </source>
</evidence>
<evidence type="ECO:0000256" key="3">
    <source>
        <dbReference type="ARBA" id="ARBA00022827"/>
    </source>
</evidence>
<dbReference type="InterPro" id="IPR036188">
    <property type="entry name" value="FAD/NAD-bd_sf"/>
</dbReference>
<dbReference type="Gene3D" id="3.50.50.60">
    <property type="entry name" value="FAD/NAD(P)-binding domain"/>
    <property type="match status" value="1"/>
</dbReference>
<protein>
    <submittedName>
        <fullName evidence="5">FAD-dependent monooxygenase</fullName>
    </submittedName>
</protein>
<dbReference type="Gene3D" id="3.40.30.120">
    <property type="match status" value="1"/>
</dbReference>
<dbReference type="PANTHER" id="PTHR43004">
    <property type="entry name" value="TRK SYSTEM POTASSIUM UPTAKE PROTEIN"/>
    <property type="match status" value="1"/>
</dbReference>
<sequence length="512" mass="54258">MTTEVIVVGAGPTGLMLACELALAGVRPLIVERRTEPQRDSRALTLHPRSIELMDLRGLAPRFLAAGTTVPGWHFAGLETRLDFTALDSRHAYTLFIAQARTEALLAERAAELGVGILRGHRTVGVRQDPDGVEVDVVDVRNEHGPGGRRTLRAAYAVGCDGGRSLVRTAAGIGFPGTDETVTGVLGDFETVDRDDPGLRRAQARGVLVAPLEDGATRLVCLDPARMRVPSREPVTLEEFRTSLTDICGSDCGVGRPRWLSRFGNEARLAETYRAGRILLAGDAAHIHFPAGGQGLNTGLQDAANLGWRLAAEISGWAPPGLLDGYDAERRPVGAAVVENTGIQTLLAELVLVPQYARPAAALRGMLDGFLGTAEVNRILAEQVSALGTAYPARGPGADPLEGRRMPDIGLTAAGSAATRVYELTDRSRFLLLDLAGDEALPPAVAAGWSGRVEAVTVTGRDDHPELAGVTEVLVRPDGHVAWASRTGDRAGRRAERTRALTAWAGTPGTPD</sequence>
<dbReference type="Pfam" id="PF01494">
    <property type="entry name" value="FAD_binding_3"/>
    <property type="match status" value="1"/>
</dbReference>
<keyword evidence="5" id="KW-0503">Monooxygenase</keyword>
<gene>
    <name evidence="5" type="ORF">ACFPC0_00940</name>
</gene>
<evidence type="ECO:0000313" key="6">
    <source>
        <dbReference type="Proteomes" id="UP001595824"/>
    </source>
</evidence>
<comment type="caution">
    <text evidence="5">The sequence shown here is derived from an EMBL/GenBank/DDBJ whole genome shotgun (WGS) entry which is preliminary data.</text>
</comment>
<evidence type="ECO:0000259" key="4">
    <source>
        <dbReference type="Pfam" id="PF01494"/>
    </source>
</evidence>
<dbReference type="InterPro" id="IPR050641">
    <property type="entry name" value="RIFMO-like"/>
</dbReference>
<keyword evidence="2" id="KW-0285">Flavoprotein</keyword>
<dbReference type="Proteomes" id="UP001595824">
    <property type="component" value="Unassembled WGS sequence"/>
</dbReference>
<accession>A0ABV8T5K4</accession>
<dbReference type="InterPro" id="IPR002938">
    <property type="entry name" value="FAD-bd"/>
</dbReference>
<dbReference type="EMBL" id="JBHSDP010000002">
    <property type="protein sequence ID" value="MFC4326416.1"/>
    <property type="molecule type" value="Genomic_DNA"/>
</dbReference>